<dbReference type="EMBL" id="ODYU01009372">
    <property type="protein sequence ID" value="SOQ53751.1"/>
    <property type="molecule type" value="Genomic_DNA"/>
</dbReference>
<reference evidence="1" key="1">
    <citation type="submission" date="2016-07" db="EMBL/GenBank/DDBJ databases">
        <authorList>
            <person name="Bretaudeau A."/>
        </authorList>
    </citation>
    <scope>NUCLEOTIDE SEQUENCE</scope>
    <source>
        <strain evidence="1">Rice</strain>
        <tissue evidence="1">Whole body</tissue>
    </source>
</reference>
<gene>
    <name evidence="1" type="ORF">SFRICE_034904</name>
</gene>
<name>A0A2H1WL00_SPOFR</name>
<sequence length="156" mass="18348">MLGHLKLHFLRRPYWSRMCVMEELKTFFELLLCRLLFNFRSKEALAITLDTTIAFYAMFAGCISSSMPSMKFARDDLKSFVNYPSKTTVGFAPKFTSNRKFFANMISTPEFRNTLAKDEEELRQDLIRKMKFCDSVVMDQDLLQALYDREVDQSKM</sequence>
<accession>A0A2H1WL00</accession>
<dbReference type="AlphaFoldDB" id="A0A2H1WL00"/>
<evidence type="ECO:0000313" key="1">
    <source>
        <dbReference type="EMBL" id="SOQ53751.1"/>
    </source>
</evidence>
<organism evidence="1">
    <name type="scientific">Spodoptera frugiperda</name>
    <name type="common">Fall armyworm</name>
    <dbReference type="NCBI Taxonomy" id="7108"/>
    <lineage>
        <taxon>Eukaryota</taxon>
        <taxon>Metazoa</taxon>
        <taxon>Ecdysozoa</taxon>
        <taxon>Arthropoda</taxon>
        <taxon>Hexapoda</taxon>
        <taxon>Insecta</taxon>
        <taxon>Pterygota</taxon>
        <taxon>Neoptera</taxon>
        <taxon>Endopterygota</taxon>
        <taxon>Lepidoptera</taxon>
        <taxon>Glossata</taxon>
        <taxon>Ditrysia</taxon>
        <taxon>Noctuoidea</taxon>
        <taxon>Noctuidae</taxon>
        <taxon>Amphipyrinae</taxon>
        <taxon>Spodoptera</taxon>
    </lineage>
</organism>
<proteinExistence type="predicted"/>
<protein>
    <submittedName>
        <fullName evidence="1">SFRICE_034904</fullName>
    </submittedName>
</protein>